<dbReference type="Proteomes" id="UP001056384">
    <property type="component" value="Chromosome 7"/>
</dbReference>
<keyword evidence="2" id="KW-1185">Reference proteome</keyword>
<dbReference type="EMBL" id="CP099424">
    <property type="protein sequence ID" value="USW55105.1"/>
    <property type="molecule type" value="Genomic_DNA"/>
</dbReference>
<accession>A0A9Q9AYZ4</accession>
<evidence type="ECO:0000313" key="2">
    <source>
        <dbReference type="Proteomes" id="UP001056384"/>
    </source>
</evidence>
<evidence type="ECO:0000313" key="1">
    <source>
        <dbReference type="EMBL" id="USW55105.1"/>
    </source>
</evidence>
<proteinExistence type="predicted"/>
<sequence length="297" mass="34599">MPYYRSTGWVSTTDYWHLIEPHSGAECKRYLDSKGIRYTKTSPNDHLFHLHKRVERGLAVYDKYTLLELRSTCENKYHKLPEDLPKGKRAQRTKLVEFLHDEDEKDNVKFAKFTELPKEMRLMIYEQHLWELEERSHDMHVWAQPPLARASRMLREESLPLFYECCTFTITITQMRLSGPSIIDGPSTLRFLQNSTQKQLADLPRIRLTGYTVVANCTRLSWIINIDFKNGICTVKLKIQLPPHKILVRGSRNSGEILQEMDRRVTAFMAARQTGNDLAALQKGDAVHFISLFAPHP</sequence>
<name>A0A9Q9AYZ4_9PEZI</name>
<reference evidence="1" key="1">
    <citation type="submission" date="2022-06" db="EMBL/GenBank/DDBJ databases">
        <title>Complete genome sequences of two strains of the flax pathogen Septoria linicola.</title>
        <authorList>
            <person name="Lapalu N."/>
            <person name="Simon A."/>
            <person name="Demenou B."/>
            <person name="Paumier D."/>
            <person name="Guillot M.-P."/>
            <person name="Gout L."/>
            <person name="Valade R."/>
        </authorList>
    </citation>
    <scope>NUCLEOTIDE SEQUENCE</scope>
    <source>
        <strain evidence="1">SE15195</strain>
    </source>
</reference>
<protein>
    <submittedName>
        <fullName evidence="1">Uncharacterized protein</fullName>
    </submittedName>
</protein>
<dbReference type="AlphaFoldDB" id="A0A9Q9AYZ4"/>
<organism evidence="1 2">
    <name type="scientific">Septoria linicola</name>
    <dbReference type="NCBI Taxonomy" id="215465"/>
    <lineage>
        <taxon>Eukaryota</taxon>
        <taxon>Fungi</taxon>
        <taxon>Dikarya</taxon>
        <taxon>Ascomycota</taxon>
        <taxon>Pezizomycotina</taxon>
        <taxon>Dothideomycetes</taxon>
        <taxon>Dothideomycetidae</taxon>
        <taxon>Mycosphaerellales</taxon>
        <taxon>Mycosphaerellaceae</taxon>
        <taxon>Septoria</taxon>
    </lineage>
</organism>
<dbReference type="OrthoDB" id="3650939at2759"/>
<gene>
    <name evidence="1" type="ORF">Slin15195_G084240</name>
</gene>